<dbReference type="InterPro" id="IPR011059">
    <property type="entry name" value="Metal-dep_hydrolase_composite"/>
</dbReference>
<gene>
    <name evidence="1" type="ORF">PQJ61_12615</name>
</gene>
<accession>A0AAJ1MNC9</accession>
<protein>
    <submittedName>
        <fullName evidence="1">Uncharacterized protein</fullName>
    </submittedName>
</protein>
<organism evidence="1 2">
    <name type="scientific">Candidatus Thalassospirochaeta sargassi</name>
    <dbReference type="NCBI Taxonomy" id="3119039"/>
    <lineage>
        <taxon>Bacteria</taxon>
        <taxon>Pseudomonadati</taxon>
        <taxon>Spirochaetota</taxon>
        <taxon>Spirochaetia</taxon>
        <taxon>Spirochaetales</taxon>
        <taxon>Spirochaetaceae</taxon>
        <taxon>Candidatus Thalassospirochaeta</taxon>
    </lineage>
</organism>
<comment type="caution">
    <text evidence="1">The sequence shown here is derived from an EMBL/GenBank/DDBJ whole genome shotgun (WGS) entry which is preliminary data.</text>
</comment>
<reference evidence="1 2" key="1">
    <citation type="submission" date="2022-12" db="EMBL/GenBank/DDBJ databases">
        <title>Metagenome assembled genome from gulf of manar.</title>
        <authorList>
            <person name="Kohli P."/>
            <person name="Pk S."/>
            <person name="Venkata Ramana C."/>
            <person name="Sasikala C."/>
        </authorList>
    </citation>
    <scope>NUCLEOTIDE SEQUENCE [LARGE SCALE GENOMIC DNA]</scope>
    <source>
        <strain evidence="1">JB008</strain>
    </source>
</reference>
<dbReference type="Gene3D" id="2.30.40.10">
    <property type="entry name" value="Urease, subunit C, domain 1"/>
    <property type="match status" value="1"/>
</dbReference>
<dbReference type="SUPFAM" id="SSF51338">
    <property type="entry name" value="Composite domain of metallo-dependent hydrolases"/>
    <property type="match status" value="1"/>
</dbReference>
<dbReference type="Proteomes" id="UP001221217">
    <property type="component" value="Unassembled WGS sequence"/>
</dbReference>
<proteinExistence type="predicted"/>
<dbReference type="AlphaFoldDB" id="A0AAJ1MNC9"/>
<sequence>MDKNKTKKADIVLTNAFVYTVDEERSYAEAVAVSEGKIASVCSTE</sequence>
<evidence type="ECO:0000313" key="2">
    <source>
        <dbReference type="Proteomes" id="UP001221217"/>
    </source>
</evidence>
<dbReference type="GO" id="GO:0016810">
    <property type="term" value="F:hydrolase activity, acting on carbon-nitrogen (but not peptide) bonds"/>
    <property type="evidence" value="ECO:0007669"/>
    <property type="project" value="InterPro"/>
</dbReference>
<evidence type="ECO:0000313" key="1">
    <source>
        <dbReference type="EMBL" id="MDC7227600.1"/>
    </source>
</evidence>
<dbReference type="EMBL" id="JAQQAL010000029">
    <property type="protein sequence ID" value="MDC7227600.1"/>
    <property type="molecule type" value="Genomic_DNA"/>
</dbReference>
<name>A0AAJ1MNC9_9SPIO</name>